<evidence type="ECO:0000313" key="2">
    <source>
        <dbReference type="Proteomes" id="UP000272400"/>
    </source>
</evidence>
<accession>A0A3N1D355</accession>
<comment type="caution">
    <text evidence="1">The sequence shown here is derived from an EMBL/GenBank/DDBJ whole genome shotgun (WGS) entry which is preliminary data.</text>
</comment>
<dbReference type="Proteomes" id="UP000272400">
    <property type="component" value="Unassembled WGS sequence"/>
</dbReference>
<sequence length="101" mass="10149">MKLRIGQALVSAVDDTSVVVTRSGVEEALLTCGGVRMVTAGETVPGAEADPAQAAGTVLGKRYSDPAGRIEVLCTKSGTGTLALDGEPLGLLQAKPLPASD</sequence>
<dbReference type="EMBL" id="RJKE01000001">
    <property type="protein sequence ID" value="ROO87488.1"/>
    <property type="molecule type" value="Genomic_DNA"/>
</dbReference>
<dbReference type="RefSeq" id="WP_123666771.1">
    <property type="nucleotide sequence ID" value="NZ_RJKE01000001.1"/>
</dbReference>
<reference evidence="1 2" key="1">
    <citation type="submission" date="2018-11" db="EMBL/GenBank/DDBJ databases">
        <title>Sequencing the genomes of 1000 actinobacteria strains.</title>
        <authorList>
            <person name="Klenk H.-P."/>
        </authorList>
    </citation>
    <scope>NUCLEOTIDE SEQUENCE [LARGE SCALE GENOMIC DNA]</scope>
    <source>
        <strain evidence="1 2">DSM 44254</strain>
    </source>
</reference>
<dbReference type="AlphaFoldDB" id="A0A3N1D355"/>
<keyword evidence="2" id="KW-1185">Reference proteome</keyword>
<dbReference type="OrthoDB" id="7478453at2"/>
<gene>
    <name evidence="1" type="ORF">EDD29_5096</name>
</gene>
<name>A0A3N1D355_9ACTN</name>
<proteinExistence type="predicted"/>
<evidence type="ECO:0000313" key="1">
    <source>
        <dbReference type="EMBL" id="ROO87488.1"/>
    </source>
</evidence>
<organism evidence="1 2">
    <name type="scientific">Actinocorallia herbida</name>
    <dbReference type="NCBI Taxonomy" id="58109"/>
    <lineage>
        <taxon>Bacteria</taxon>
        <taxon>Bacillati</taxon>
        <taxon>Actinomycetota</taxon>
        <taxon>Actinomycetes</taxon>
        <taxon>Streptosporangiales</taxon>
        <taxon>Thermomonosporaceae</taxon>
        <taxon>Actinocorallia</taxon>
    </lineage>
</organism>
<protein>
    <submittedName>
        <fullName evidence="1">Uncharacterized protein</fullName>
    </submittedName>
</protein>